<keyword evidence="2 9" id="KW-0963">Cytoplasm</keyword>
<keyword evidence="16" id="KW-1185">Reference proteome</keyword>
<protein>
    <recommendedName>
        <fullName evidence="9">Leucine--tRNA ligase</fullName>
        <ecNumber evidence="9">6.1.1.4</ecNumber>
    </recommendedName>
    <alternativeName>
        <fullName evidence="9">Leucyl-tRNA synthetase</fullName>
        <shortName evidence="9">LeuRS</shortName>
    </alternativeName>
</protein>
<dbReference type="PRINTS" id="PR00985">
    <property type="entry name" value="TRNASYNTHLEU"/>
</dbReference>
<comment type="catalytic activity">
    <reaction evidence="8 9">
        <text>tRNA(Leu) + L-leucine + ATP = L-leucyl-tRNA(Leu) + AMP + diphosphate</text>
        <dbReference type="Rhea" id="RHEA:11688"/>
        <dbReference type="Rhea" id="RHEA-COMP:9613"/>
        <dbReference type="Rhea" id="RHEA-COMP:9622"/>
        <dbReference type="ChEBI" id="CHEBI:30616"/>
        <dbReference type="ChEBI" id="CHEBI:33019"/>
        <dbReference type="ChEBI" id="CHEBI:57427"/>
        <dbReference type="ChEBI" id="CHEBI:78442"/>
        <dbReference type="ChEBI" id="CHEBI:78494"/>
        <dbReference type="ChEBI" id="CHEBI:456215"/>
        <dbReference type="EC" id="6.1.1.4"/>
    </reaction>
</comment>
<evidence type="ECO:0000313" key="15">
    <source>
        <dbReference type="EMBL" id="BAQ15805.1"/>
    </source>
</evidence>
<dbReference type="OrthoDB" id="9810365at2"/>
<keyword evidence="6 9" id="KW-0648">Protein biosynthesis</keyword>
<feature type="short sequence motif" description="'HIGH' region" evidence="9">
    <location>
        <begin position="43"/>
        <end position="53"/>
    </location>
</feature>
<evidence type="ECO:0000256" key="2">
    <source>
        <dbReference type="ARBA" id="ARBA00022490"/>
    </source>
</evidence>
<dbReference type="GO" id="GO:0002161">
    <property type="term" value="F:aminoacyl-tRNA deacylase activity"/>
    <property type="evidence" value="ECO:0007669"/>
    <property type="project" value="InterPro"/>
</dbReference>
<dbReference type="InterPro" id="IPR002300">
    <property type="entry name" value="aa-tRNA-synth_Ia"/>
</dbReference>
<dbReference type="Gene3D" id="1.10.730.10">
    <property type="entry name" value="Isoleucyl-tRNA Synthetase, Domain 1"/>
    <property type="match status" value="1"/>
</dbReference>
<dbReference type="InterPro" id="IPR009080">
    <property type="entry name" value="tRNAsynth_Ia_anticodon-bd"/>
</dbReference>
<keyword evidence="7 9" id="KW-0030">Aminoacyl-tRNA synthetase</keyword>
<evidence type="ECO:0000259" key="11">
    <source>
        <dbReference type="Pfam" id="PF00133"/>
    </source>
</evidence>
<dbReference type="STRING" id="1384459.GL4_0335"/>
<dbReference type="FunFam" id="3.40.50.620:FF:000003">
    <property type="entry name" value="Leucine--tRNA ligase"/>
    <property type="match status" value="1"/>
</dbReference>
<evidence type="ECO:0000256" key="1">
    <source>
        <dbReference type="ARBA" id="ARBA00005594"/>
    </source>
</evidence>
<comment type="similarity">
    <text evidence="1 9 10">Belongs to the class-I aminoacyl-tRNA synthetase family.</text>
</comment>
<dbReference type="PANTHER" id="PTHR43740:SF2">
    <property type="entry name" value="LEUCINE--TRNA LIGASE, MITOCHONDRIAL"/>
    <property type="match status" value="1"/>
</dbReference>
<dbReference type="EMBL" id="AP014648">
    <property type="protein sequence ID" value="BAQ15805.1"/>
    <property type="molecule type" value="Genomic_DNA"/>
</dbReference>
<evidence type="ECO:0000256" key="3">
    <source>
        <dbReference type="ARBA" id="ARBA00022598"/>
    </source>
</evidence>
<keyword evidence="4 9" id="KW-0547">Nucleotide-binding</keyword>
<feature type="domain" description="Methionyl/Leucyl tRNA synthetase" evidence="13">
    <location>
        <begin position="38"/>
        <end position="172"/>
    </location>
</feature>
<dbReference type="InterPro" id="IPR014729">
    <property type="entry name" value="Rossmann-like_a/b/a_fold"/>
</dbReference>
<dbReference type="Gene3D" id="3.90.740.10">
    <property type="entry name" value="Valyl/Leucyl/Isoleucyl-tRNA synthetase, editing domain"/>
    <property type="match status" value="1"/>
</dbReference>
<dbReference type="RefSeq" id="WP_045363846.1">
    <property type="nucleotide sequence ID" value="NZ_AP014648.1"/>
</dbReference>
<feature type="domain" description="Leucyl-tRNA synthetase editing" evidence="14">
    <location>
        <begin position="223"/>
        <end position="412"/>
    </location>
</feature>
<dbReference type="Pfam" id="PF08264">
    <property type="entry name" value="Anticodon_1"/>
    <property type="match status" value="1"/>
</dbReference>
<dbReference type="InterPro" id="IPR025709">
    <property type="entry name" value="Leu_tRNA-synth_edit"/>
</dbReference>
<evidence type="ECO:0000256" key="7">
    <source>
        <dbReference type="ARBA" id="ARBA00023146"/>
    </source>
</evidence>
<dbReference type="PROSITE" id="PS00178">
    <property type="entry name" value="AA_TRNA_LIGASE_I"/>
    <property type="match status" value="1"/>
</dbReference>
<feature type="domain" description="Methionyl/Valyl/Leucyl/Isoleucyl-tRNA synthetase anticodon-binding" evidence="12">
    <location>
        <begin position="709"/>
        <end position="831"/>
    </location>
</feature>
<dbReference type="NCBIfam" id="TIGR00396">
    <property type="entry name" value="leuS_bact"/>
    <property type="match status" value="1"/>
</dbReference>
<organism evidence="15 16">
    <name type="scientific">Methyloceanibacter caenitepidi</name>
    <dbReference type="NCBI Taxonomy" id="1384459"/>
    <lineage>
        <taxon>Bacteria</taxon>
        <taxon>Pseudomonadati</taxon>
        <taxon>Pseudomonadota</taxon>
        <taxon>Alphaproteobacteria</taxon>
        <taxon>Hyphomicrobiales</taxon>
        <taxon>Hyphomicrobiaceae</taxon>
        <taxon>Methyloceanibacter</taxon>
    </lineage>
</organism>
<feature type="domain" description="Aminoacyl-tRNA synthetase class Ia" evidence="11">
    <location>
        <begin position="432"/>
        <end position="587"/>
    </location>
</feature>
<dbReference type="SUPFAM" id="SSF47323">
    <property type="entry name" value="Anticodon-binding domain of a subclass of class I aminoacyl-tRNA synthetases"/>
    <property type="match status" value="1"/>
</dbReference>
<dbReference type="GO" id="GO:0005829">
    <property type="term" value="C:cytosol"/>
    <property type="evidence" value="ECO:0007669"/>
    <property type="project" value="TreeGrafter"/>
</dbReference>
<dbReference type="Gene3D" id="3.10.20.590">
    <property type="match status" value="1"/>
</dbReference>
<gene>
    <name evidence="9" type="primary">leuS</name>
    <name evidence="15" type="ORF">GL4_0335</name>
</gene>
<dbReference type="Gene3D" id="2.20.28.290">
    <property type="match status" value="1"/>
</dbReference>
<evidence type="ECO:0000256" key="9">
    <source>
        <dbReference type="HAMAP-Rule" id="MF_00049"/>
    </source>
</evidence>
<dbReference type="InterPro" id="IPR015413">
    <property type="entry name" value="Methionyl/Leucyl_tRNA_Synth"/>
</dbReference>
<dbReference type="Proteomes" id="UP000031643">
    <property type="component" value="Chromosome"/>
</dbReference>
<dbReference type="HAMAP" id="MF_00049_B">
    <property type="entry name" value="Leu_tRNA_synth_B"/>
    <property type="match status" value="1"/>
</dbReference>
<keyword evidence="5 9" id="KW-0067">ATP-binding</keyword>
<dbReference type="EC" id="6.1.1.4" evidence="9"/>
<dbReference type="Gene3D" id="3.40.50.620">
    <property type="entry name" value="HUPs"/>
    <property type="match status" value="2"/>
</dbReference>
<name>A0A0A8JZ05_9HYPH</name>
<evidence type="ECO:0000259" key="12">
    <source>
        <dbReference type="Pfam" id="PF08264"/>
    </source>
</evidence>
<dbReference type="FunFam" id="3.10.20.590:FF:000001">
    <property type="entry name" value="Leucine--tRNA ligase"/>
    <property type="match status" value="1"/>
</dbReference>
<dbReference type="FunFam" id="1.10.730.10:FF:000002">
    <property type="entry name" value="Leucine--tRNA ligase"/>
    <property type="match status" value="1"/>
</dbReference>
<dbReference type="InterPro" id="IPR001412">
    <property type="entry name" value="aa-tRNA-synth_I_CS"/>
</dbReference>
<dbReference type="CDD" id="cd00812">
    <property type="entry name" value="LeuRS_core"/>
    <property type="match status" value="1"/>
</dbReference>
<dbReference type="CDD" id="cd07958">
    <property type="entry name" value="Anticodon_Ia_Leu_BEm"/>
    <property type="match status" value="1"/>
</dbReference>
<dbReference type="PANTHER" id="PTHR43740">
    <property type="entry name" value="LEUCYL-TRNA SYNTHETASE"/>
    <property type="match status" value="1"/>
</dbReference>
<evidence type="ECO:0000256" key="4">
    <source>
        <dbReference type="ARBA" id="ARBA00022741"/>
    </source>
</evidence>
<comment type="caution">
    <text evidence="9">Lacks conserved residue(s) required for the propagation of feature annotation.</text>
</comment>
<dbReference type="Pfam" id="PF13603">
    <property type="entry name" value="tRNA-synt_1_2"/>
    <property type="match status" value="1"/>
</dbReference>
<evidence type="ECO:0000259" key="14">
    <source>
        <dbReference type="Pfam" id="PF13603"/>
    </source>
</evidence>
<evidence type="ECO:0000256" key="10">
    <source>
        <dbReference type="RuleBase" id="RU363035"/>
    </source>
</evidence>
<dbReference type="InterPro" id="IPR013155">
    <property type="entry name" value="M/V/L/I-tRNA-synth_anticd-bd"/>
</dbReference>
<keyword evidence="3 9" id="KW-0436">Ligase</keyword>
<evidence type="ECO:0000256" key="8">
    <source>
        <dbReference type="ARBA" id="ARBA00047469"/>
    </source>
</evidence>
<dbReference type="InterPro" id="IPR009008">
    <property type="entry name" value="Val/Leu/Ile-tRNA-synth_edit"/>
</dbReference>
<dbReference type="GO" id="GO:0004823">
    <property type="term" value="F:leucine-tRNA ligase activity"/>
    <property type="evidence" value="ECO:0007669"/>
    <property type="project" value="UniProtKB-UniRule"/>
</dbReference>
<evidence type="ECO:0000256" key="6">
    <source>
        <dbReference type="ARBA" id="ARBA00022917"/>
    </source>
</evidence>
<dbReference type="GO" id="GO:0006429">
    <property type="term" value="P:leucyl-tRNA aminoacylation"/>
    <property type="evidence" value="ECO:0007669"/>
    <property type="project" value="UniProtKB-UniRule"/>
</dbReference>
<evidence type="ECO:0000313" key="16">
    <source>
        <dbReference type="Proteomes" id="UP000031643"/>
    </source>
</evidence>
<evidence type="ECO:0000259" key="13">
    <source>
        <dbReference type="Pfam" id="PF09334"/>
    </source>
</evidence>
<feature type="domain" description="Aminoacyl-tRNA synthetase class Ia" evidence="11">
    <location>
        <begin position="625"/>
        <end position="664"/>
    </location>
</feature>
<proteinExistence type="inferred from homology"/>
<evidence type="ECO:0000256" key="5">
    <source>
        <dbReference type="ARBA" id="ARBA00022840"/>
    </source>
</evidence>
<dbReference type="Pfam" id="PF09334">
    <property type="entry name" value="tRNA-synt_1g"/>
    <property type="match status" value="1"/>
</dbReference>
<sequence>MAADRYDAPAREKHWQKAWDDKGLFEAQDDGARPKYYVLEMFPYPSGRIHMGHVRNYTMGDVVARFMRARGYNVLHPMGWDAFGLPAENAAIERGVHPGKWTYDNIATMRGQLKSMGLSLDWSREIATCDLEYYHQQQKLFLDMLAAGLVDRKTRKVNWDPVDNTVLANEQVIDGRGWRSGALVEQREQPEWVFKITDYAQDLLDALETLERWPDKVRLMQANWIGRSEGLLLKFETMAGSSPKGFETVEVFTTRPDTLFGASFVAIAPDHALAQAIASSNPDARAFVEECQRHGTSAAEIETLEKKGFDTGVRVAHPVIEGAELPVYIANFILMEYGTGAIFGCPAHDQRDLEFARAYGLPVLPVVLPPGADPKTFEIGNEAYTGDGTLFNSDFLDGLAVVDAKNAMADRLEAREIGGAPQGVRKTQFRLRDWGISRQRYWGCPIPMIHCETCGLVPVPDEDLPVKLPEDVTFDVPGNPLDRHPTWKNVTCPSCGGAATRETDTMDTFVDSSWYFARFCSPRANVPTDTNAVGYWLPVDQYIGGVEHAILHLLYARFFTRAMHKTGHVALDEPFKGLFTQGMVTHETYKDENGKWLFPEDVATRDGKSVHVSTGAPVTVGAVESMSKSKKNVVDPDSIIGTYGADTARWFMLSDTPPERDIEWTTGGVDGAHRFLQRIWRLAGEAALTGTAAGTACPANLDDDALALRRATHKTIAAVTSAVERLRFNSAVAQIYELAGTLSSALQAEAPTEGSKFAIREAAEALVRLAAPMVPHLAEECWKILGNQGLVAEQAWPEADSSLLTEDTVTIAVQVNGKRRGELTIARDAAKEDIEAAALALAPVARAIEGREIRKIVVVPQRIVNVVA</sequence>
<dbReference type="GO" id="GO:0005524">
    <property type="term" value="F:ATP binding"/>
    <property type="evidence" value="ECO:0007669"/>
    <property type="project" value="UniProtKB-UniRule"/>
</dbReference>
<feature type="binding site" evidence="9">
    <location>
        <position position="628"/>
    </location>
    <ligand>
        <name>ATP</name>
        <dbReference type="ChEBI" id="CHEBI:30616"/>
    </ligand>
</feature>
<dbReference type="InterPro" id="IPR002302">
    <property type="entry name" value="Leu-tRNA-ligase"/>
</dbReference>
<dbReference type="HOGENOM" id="CLU_004427_0_0_5"/>
<dbReference type="SUPFAM" id="SSF50677">
    <property type="entry name" value="ValRS/IleRS/LeuRS editing domain"/>
    <property type="match status" value="1"/>
</dbReference>
<dbReference type="SUPFAM" id="SSF52374">
    <property type="entry name" value="Nucleotidylyl transferase"/>
    <property type="match status" value="1"/>
</dbReference>
<dbReference type="KEGG" id="mcg:GL4_0335"/>
<comment type="subcellular location">
    <subcellularLocation>
        <location evidence="9">Cytoplasm</location>
    </subcellularLocation>
</comment>
<dbReference type="Pfam" id="PF00133">
    <property type="entry name" value="tRNA-synt_1"/>
    <property type="match status" value="2"/>
</dbReference>
<reference evidence="15 16" key="1">
    <citation type="submission" date="2014-09" db="EMBL/GenBank/DDBJ databases">
        <title>Genome sequencing of Methyloceanibacter caenitepidi Gela4.</title>
        <authorList>
            <person name="Takeuchi M."/>
            <person name="Susumu S."/>
            <person name="Kamagata Y."/>
            <person name="Oshima K."/>
            <person name="Hattori M."/>
            <person name="Iwasaki W."/>
        </authorList>
    </citation>
    <scope>NUCLEOTIDE SEQUENCE [LARGE SCALE GENOMIC DNA]</scope>
    <source>
        <strain evidence="15 16">Gela4</strain>
    </source>
</reference>
<accession>A0A0A8JZ05</accession>
<dbReference type="AlphaFoldDB" id="A0A0A8JZ05"/>